<dbReference type="HOGENOM" id="CLU_033082_3_1_1"/>
<gene>
    <name evidence="2" type="ORF">M378DRAFT_154744</name>
</gene>
<evidence type="ECO:0000256" key="1">
    <source>
        <dbReference type="SAM" id="MobiDB-lite"/>
    </source>
</evidence>
<evidence type="ECO:0008006" key="4">
    <source>
        <dbReference type="Google" id="ProtNLM"/>
    </source>
</evidence>
<reference evidence="2 3" key="1">
    <citation type="submission" date="2014-04" db="EMBL/GenBank/DDBJ databases">
        <title>Evolutionary Origins and Diversification of the Mycorrhizal Mutualists.</title>
        <authorList>
            <consortium name="DOE Joint Genome Institute"/>
            <consortium name="Mycorrhizal Genomics Consortium"/>
            <person name="Kohler A."/>
            <person name="Kuo A."/>
            <person name="Nagy L.G."/>
            <person name="Floudas D."/>
            <person name="Copeland A."/>
            <person name="Barry K.W."/>
            <person name="Cichocki N."/>
            <person name="Veneault-Fourrey C."/>
            <person name="LaButti K."/>
            <person name="Lindquist E.A."/>
            <person name="Lipzen A."/>
            <person name="Lundell T."/>
            <person name="Morin E."/>
            <person name="Murat C."/>
            <person name="Riley R."/>
            <person name="Ohm R."/>
            <person name="Sun H."/>
            <person name="Tunlid A."/>
            <person name="Henrissat B."/>
            <person name="Grigoriev I.V."/>
            <person name="Hibbett D.S."/>
            <person name="Martin F."/>
        </authorList>
    </citation>
    <scope>NUCLEOTIDE SEQUENCE [LARGE SCALE GENOMIC DNA]</scope>
    <source>
        <strain evidence="2 3">Koide BX008</strain>
    </source>
</reference>
<name>A0A0C2XA23_AMAMK</name>
<sequence>MGPSCPSSSSSPSPSTCPVHLELPDQPSQTASIPHPQATKVEELWFEDGGVIIQAGLSLYRVSRGILAARSNVFKHMFQSCVVPRPIPCACPSSGSTSELAYDGLNTQTKQDVTEMVDGVPFLKLLDDERDVTEFLKAVFDSSYFEPDPCGKPSIAAVIGILRLSHKYDIGYLRKRALNYLNQGYPNTLARWDMHNRGELAVGYERVHDELLEAYIVIQLALETQADWLIPAAMYKCCTYPIENILALESAITQAGFNAPYFTAVTAATGISAAQQLCLTTWPKIRASYHTLYGHLRTSACTDWPRCQTRLSDKTAVYSRVASAWDTMNDPLDSLDSKYWSSLKRDLCRNCCMESTRFYEKWRKDLWAELPKLMGLKEWEVLNKMAEEQP</sequence>
<dbReference type="OrthoDB" id="3893071at2759"/>
<feature type="region of interest" description="Disordered" evidence="1">
    <location>
        <begin position="1"/>
        <end position="33"/>
    </location>
</feature>
<dbReference type="Gene3D" id="3.30.710.10">
    <property type="entry name" value="Potassium Channel Kv1.1, Chain A"/>
    <property type="match status" value="1"/>
</dbReference>
<evidence type="ECO:0000313" key="3">
    <source>
        <dbReference type="Proteomes" id="UP000054549"/>
    </source>
</evidence>
<feature type="compositionally biased region" description="Low complexity" evidence="1">
    <location>
        <begin position="1"/>
        <end position="18"/>
    </location>
</feature>
<dbReference type="CDD" id="cd18186">
    <property type="entry name" value="BTB_POZ_ZBTB_KLHL-like"/>
    <property type="match status" value="1"/>
</dbReference>
<proteinExistence type="predicted"/>
<organism evidence="2 3">
    <name type="scientific">Amanita muscaria (strain Koide BX008)</name>
    <dbReference type="NCBI Taxonomy" id="946122"/>
    <lineage>
        <taxon>Eukaryota</taxon>
        <taxon>Fungi</taxon>
        <taxon>Dikarya</taxon>
        <taxon>Basidiomycota</taxon>
        <taxon>Agaricomycotina</taxon>
        <taxon>Agaricomycetes</taxon>
        <taxon>Agaricomycetidae</taxon>
        <taxon>Agaricales</taxon>
        <taxon>Pluteineae</taxon>
        <taxon>Amanitaceae</taxon>
        <taxon>Amanita</taxon>
    </lineage>
</organism>
<accession>A0A0C2XA23</accession>
<dbReference type="EMBL" id="KN818222">
    <property type="protein sequence ID" value="KIL71237.1"/>
    <property type="molecule type" value="Genomic_DNA"/>
</dbReference>
<dbReference type="InParanoid" id="A0A0C2XA23"/>
<keyword evidence="3" id="KW-1185">Reference proteome</keyword>
<dbReference type="InterPro" id="IPR011333">
    <property type="entry name" value="SKP1/BTB/POZ_sf"/>
</dbReference>
<protein>
    <recommendedName>
        <fullName evidence="4">BTB domain-containing protein</fullName>
    </recommendedName>
</protein>
<dbReference type="AlphaFoldDB" id="A0A0C2XA23"/>
<dbReference type="Proteomes" id="UP000054549">
    <property type="component" value="Unassembled WGS sequence"/>
</dbReference>
<evidence type="ECO:0000313" key="2">
    <source>
        <dbReference type="EMBL" id="KIL71237.1"/>
    </source>
</evidence>